<evidence type="ECO:0000256" key="3">
    <source>
        <dbReference type="ARBA" id="ARBA00012327"/>
    </source>
</evidence>
<dbReference type="GO" id="GO:0009102">
    <property type="term" value="P:biotin biosynthetic process"/>
    <property type="evidence" value="ECO:0007669"/>
    <property type="project" value="UniProtKB-UniRule"/>
</dbReference>
<dbReference type="AlphaFoldDB" id="A0A4R8J2J3"/>
<dbReference type="GO" id="GO:0032259">
    <property type="term" value="P:methylation"/>
    <property type="evidence" value="ECO:0007669"/>
    <property type="project" value="UniProtKB-KW"/>
</dbReference>
<evidence type="ECO:0000256" key="8">
    <source>
        <dbReference type="HAMAP-Rule" id="MF_00835"/>
    </source>
</evidence>
<organism evidence="10 11">
    <name type="scientific">Thiohalophilus thiocyanatoxydans</name>
    <dbReference type="NCBI Taxonomy" id="381308"/>
    <lineage>
        <taxon>Bacteria</taxon>
        <taxon>Pseudomonadati</taxon>
        <taxon>Pseudomonadota</taxon>
        <taxon>Gammaproteobacteria</taxon>
        <taxon>Thiohalomonadales</taxon>
        <taxon>Thiohalophilaceae</taxon>
        <taxon>Thiohalophilus</taxon>
    </lineage>
</organism>
<dbReference type="OrthoDB" id="9760689at2"/>
<dbReference type="GO" id="GO:0008757">
    <property type="term" value="F:S-adenosylmethionine-dependent methyltransferase activity"/>
    <property type="evidence" value="ECO:0007669"/>
    <property type="project" value="InterPro"/>
</dbReference>
<keyword evidence="6 8" id="KW-0949">S-adenosyl-L-methionine</keyword>
<name>A0A4R8J2J3_9GAMM</name>
<comment type="catalytic activity">
    <reaction evidence="1 8">
        <text>malonyl-[ACP] + S-adenosyl-L-methionine = malonyl-[ACP] methyl ester + S-adenosyl-L-homocysteine</text>
        <dbReference type="Rhea" id="RHEA:17105"/>
        <dbReference type="Rhea" id="RHEA-COMP:9623"/>
        <dbReference type="Rhea" id="RHEA-COMP:9954"/>
        <dbReference type="ChEBI" id="CHEBI:57856"/>
        <dbReference type="ChEBI" id="CHEBI:59789"/>
        <dbReference type="ChEBI" id="CHEBI:78449"/>
        <dbReference type="ChEBI" id="CHEBI:78845"/>
        <dbReference type="EC" id="2.1.1.197"/>
    </reaction>
</comment>
<dbReference type="RefSeq" id="WP_134080681.1">
    <property type="nucleotide sequence ID" value="NZ_SOQX01000001.1"/>
</dbReference>
<feature type="domain" description="Methyltransferase type 11" evidence="9">
    <location>
        <begin position="54"/>
        <end position="154"/>
    </location>
</feature>
<dbReference type="UniPathway" id="UPA00078"/>
<dbReference type="GO" id="GO:0010340">
    <property type="term" value="F:carboxyl-O-methyltransferase activity"/>
    <property type="evidence" value="ECO:0007669"/>
    <property type="project" value="UniProtKB-UniRule"/>
</dbReference>
<evidence type="ECO:0000256" key="7">
    <source>
        <dbReference type="ARBA" id="ARBA00022756"/>
    </source>
</evidence>
<comment type="caution">
    <text evidence="10">The sequence shown here is derived from an EMBL/GenBank/DDBJ whole genome shotgun (WGS) entry which is preliminary data.</text>
</comment>
<dbReference type="SUPFAM" id="SSF53335">
    <property type="entry name" value="S-adenosyl-L-methionine-dependent methyltransferases"/>
    <property type="match status" value="1"/>
</dbReference>
<dbReference type="InterPro" id="IPR050602">
    <property type="entry name" value="Malonyl-ACP_OMT"/>
</dbReference>
<dbReference type="HAMAP" id="MF_00835">
    <property type="entry name" value="BioC"/>
    <property type="match status" value="1"/>
</dbReference>
<evidence type="ECO:0000259" key="9">
    <source>
        <dbReference type="Pfam" id="PF08241"/>
    </source>
</evidence>
<keyword evidence="11" id="KW-1185">Reference proteome</keyword>
<dbReference type="InterPro" id="IPR029063">
    <property type="entry name" value="SAM-dependent_MTases_sf"/>
</dbReference>
<proteinExistence type="inferred from homology"/>
<evidence type="ECO:0000313" key="11">
    <source>
        <dbReference type="Proteomes" id="UP000294914"/>
    </source>
</evidence>
<evidence type="ECO:0000256" key="5">
    <source>
        <dbReference type="ARBA" id="ARBA00022679"/>
    </source>
</evidence>
<dbReference type="Proteomes" id="UP000294914">
    <property type="component" value="Unassembled WGS sequence"/>
</dbReference>
<keyword evidence="4 8" id="KW-0489">Methyltransferase</keyword>
<comment type="function">
    <text evidence="8">Converts the free carboxyl group of a malonyl-thioester to its methyl ester by transfer of a methyl group from S-adenosyl-L-methionine (SAM). It allows to synthesize pimeloyl-ACP via the fatty acid synthetic pathway.</text>
</comment>
<dbReference type="PANTHER" id="PTHR13090:SF1">
    <property type="entry name" value="ARGININE-HYDROXYLASE NDUFAF5, MITOCHONDRIAL"/>
    <property type="match status" value="1"/>
</dbReference>
<dbReference type="InterPro" id="IPR013216">
    <property type="entry name" value="Methyltransf_11"/>
</dbReference>
<dbReference type="EMBL" id="SOQX01000001">
    <property type="protein sequence ID" value="TDY04083.1"/>
    <property type="molecule type" value="Genomic_DNA"/>
</dbReference>
<dbReference type="InterPro" id="IPR011814">
    <property type="entry name" value="BioC"/>
</dbReference>
<dbReference type="GO" id="GO:0102130">
    <property type="term" value="F:malonyl-CoA methyltransferase activity"/>
    <property type="evidence" value="ECO:0007669"/>
    <property type="project" value="UniProtKB-EC"/>
</dbReference>
<keyword evidence="7 8" id="KW-0093">Biotin biosynthesis</keyword>
<reference evidence="10 11" key="1">
    <citation type="submission" date="2019-03" db="EMBL/GenBank/DDBJ databases">
        <title>Genomic Encyclopedia of Type Strains, Phase IV (KMG-IV): sequencing the most valuable type-strain genomes for metagenomic binning, comparative biology and taxonomic classification.</title>
        <authorList>
            <person name="Goeker M."/>
        </authorList>
    </citation>
    <scope>NUCLEOTIDE SEQUENCE [LARGE SCALE GENOMIC DNA]</scope>
    <source>
        <strain evidence="10 11">DSM 16326</strain>
    </source>
</reference>
<gene>
    <name evidence="8" type="primary">bioC</name>
    <name evidence="10" type="ORF">EDC23_0455</name>
</gene>
<dbReference type="EC" id="2.1.1.197" evidence="3 8"/>
<evidence type="ECO:0000256" key="6">
    <source>
        <dbReference type="ARBA" id="ARBA00022691"/>
    </source>
</evidence>
<dbReference type="CDD" id="cd02440">
    <property type="entry name" value="AdoMet_MTases"/>
    <property type="match status" value="1"/>
</dbReference>
<evidence type="ECO:0000313" key="10">
    <source>
        <dbReference type="EMBL" id="TDY04083.1"/>
    </source>
</evidence>
<protein>
    <recommendedName>
        <fullName evidence="3 8">Malonyl-[acyl-carrier protein] O-methyltransferase</fullName>
        <shortName evidence="8">Malonyl-ACP O-methyltransferase</shortName>
        <ecNumber evidence="3 8">2.1.1.197</ecNumber>
    </recommendedName>
    <alternativeName>
        <fullName evidence="8">Biotin synthesis protein BioC</fullName>
    </alternativeName>
</protein>
<comment type="pathway">
    <text evidence="2 8">Cofactor biosynthesis; biotin biosynthesis.</text>
</comment>
<sequence length="294" mass="33392">MQRNDAQIIDKRLARGAFDRAAGSYDQAAVLQREVADRILERLDYIKHVPQRLLDVGCGTGYTLQPLARRYPGSEIWALDVSLNMLDQARRKPTLWQKFRGRFRYVAGDAEQLPLADASVDMIFSSLAVQWCVDLDRTFAEMRRVLKPDGLLMFSTFGPDTLRELRHCFESVDDYSHTNQFIDMHDIGDALLRNGFGDPVMDMEMLTVTYDDVLSIMRDLKQIGAHNVTQGRARGLTGKRRMQAVSEAYEQFRQEQRLPVSYEVLYGHAWAMESAGEGCAVPQSVNVSFDAGRS</sequence>
<dbReference type="PANTHER" id="PTHR13090">
    <property type="entry name" value="ARGININE-HYDROXYLASE NDUFAF5, MITOCHONDRIAL"/>
    <property type="match status" value="1"/>
</dbReference>
<evidence type="ECO:0000256" key="4">
    <source>
        <dbReference type="ARBA" id="ARBA00022603"/>
    </source>
</evidence>
<evidence type="ECO:0000256" key="2">
    <source>
        <dbReference type="ARBA" id="ARBA00004746"/>
    </source>
</evidence>
<accession>A0A4R8J2J3</accession>
<comment type="similarity">
    <text evidence="8">Belongs to the methyltransferase superfamily.</text>
</comment>
<dbReference type="Pfam" id="PF08241">
    <property type="entry name" value="Methyltransf_11"/>
    <property type="match status" value="1"/>
</dbReference>
<keyword evidence="5 8" id="KW-0808">Transferase</keyword>
<evidence type="ECO:0000256" key="1">
    <source>
        <dbReference type="ARBA" id="ARBA00000852"/>
    </source>
</evidence>
<dbReference type="Gene3D" id="3.40.50.150">
    <property type="entry name" value="Vaccinia Virus protein VP39"/>
    <property type="match status" value="1"/>
</dbReference>
<dbReference type="NCBIfam" id="TIGR02072">
    <property type="entry name" value="BioC"/>
    <property type="match status" value="1"/>
</dbReference>